<name>A0A811U569_CERCA</name>
<dbReference type="InterPro" id="IPR019464">
    <property type="entry name" value="ELL_N"/>
</dbReference>
<dbReference type="GO" id="GO:0006368">
    <property type="term" value="P:transcription elongation by RNA polymerase II"/>
    <property type="evidence" value="ECO:0007669"/>
    <property type="project" value="InterPro"/>
</dbReference>
<evidence type="ECO:0000256" key="1">
    <source>
        <dbReference type="SAM" id="MobiDB-lite"/>
    </source>
</evidence>
<keyword evidence="4" id="KW-1185">Reference proteome</keyword>
<protein>
    <submittedName>
        <fullName evidence="3">(Mediterranean fruit fly) hypothetical protein</fullName>
    </submittedName>
</protein>
<evidence type="ECO:0000259" key="2">
    <source>
        <dbReference type="Pfam" id="PF10390"/>
    </source>
</evidence>
<gene>
    <name evidence="3" type="ORF">CCAP1982_LOCUS1963</name>
</gene>
<organism evidence="3 4">
    <name type="scientific">Ceratitis capitata</name>
    <name type="common">Mediterranean fruit fly</name>
    <name type="synonym">Tephritis capitata</name>
    <dbReference type="NCBI Taxonomy" id="7213"/>
    <lineage>
        <taxon>Eukaryota</taxon>
        <taxon>Metazoa</taxon>
        <taxon>Ecdysozoa</taxon>
        <taxon>Arthropoda</taxon>
        <taxon>Hexapoda</taxon>
        <taxon>Insecta</taxon>
        <taxon>Pterygota</taxon>
        <taxon>Neoptera</taxon>
        <taxon>Endopterygota</taxon>
        <taxon>Diptera</taxon>
        <taxon>Brachycera</taxon>
        <taxon>Muscomorpha</taxon>
        <taxon>Tephritoidea</taxon>
        <taxon>Tephritidae</taxon>
        <taxon>Ceratitis</taxon>
        <taxon>Ceratitis</taxon>
    </lineage>
</organism>
<dbReference type="GO" id="GO:0032968">
    <property type="term" value="P:positive regulation of transcription elongation by RNA polymerase II"/>
    <property type="evidence" value="ECO:0007669"/>
    <property type="project" value="TreeGrafter"/>
</dbReference>
<feature type="compositionally biased region" description="Polar residues" evidence="1">
    <location>
        <begin position="13"/>
        <end position="24"/>
    </location>
</feature>
<proteinExistence type="predicted"/>
<feature type="region of interest" description="Disordered" evidence="1">
    <location>
        <begin position="1"/>
        <end position="24"/>
    </location>
</feature>
<dbReference type="PANTHER" id="PTHR23288:SF17">
    <property type="entry name" value="RNA POLYMERASE II ELONGATION FACTOR ELL"/>
    <property type="match status" value="1"/>
</dbReference>
<evidence type="ECO:0000313" key="3">
    <source>
        <dbReference type="EMBL" id="CAD6993137.1"/>
    </source>
</evidence>
<dbReference type="Gene3D" id="1.10.10.2670">
    <property type="entry name" value="E3 ubiquitin-protein ligase"/>
    <property type="match status" value="1"/>
</dbReference>
<dbReference type="InterPro" id="IPR036390">
    <property type="entry name" value="WH_DNA-bd_sf"/>
</dbReference>
<dbReference type="Pfam" id="PF10390">
    <property type="entry name" value="ELL"/>
    <property type="match status" value="1"/>
</dbReference>
<dbReference type="InterPro" id="IPR042065">
    <property type="entry name" value="E3_ELL-like"/>
</dbReference>
<reference evidence="3" key="1">
    <citation type="submission" date="2020-11" db="EMBL/GenBank/DDBJ databases">
        <authorList>
            <person name="Whitehead M."/>
        </authorList>
    </citation>
    <scope>NUCLEOTIDE SEQUENCE</scope>
    <source>
        <strain evidence="3">EGII</strain>
    </source>
</reference>
<evidence type="ECO:0000313" key="4">
    <source>
        <dbReference type="Proteomes" id="UP000606786"/>
    </source>
</evidence>
<feature type="domain" description="RNA polymerase II elongation factor ELL N-terminal" evidence="2">
    <location>
        <begin position="24"/>
        <end position="144"/>
    </location>
</feature>
<dbReference type="GO" id="GO:0008023">
    <property type="term" value="C:transcription elongation factor complex"/>
    <property type="evidence" value="ECO:0007669"/>
    <property type="project" value="InterPro"/>
</dbReference>
<dbReference type="Proteomes" id="UP000606786">
    <property type="component" value="Unassembled WGS sequence"/>
</dbReference>
<dbReference type="EMBL" id="CAJHJT010000001">
    <property type="protein sequence ID" value="CAD6993137.1"/>
    <property type="molecule type" value="Genomic_DNA"/>
</dbReference>
<dbReference type="PANTHER" id="PTHR23288">
    <property type="entry name" value="OCCLUDIN AND RNA POLYMERASE II ELONGATION FACTOR ELL"/>
    <property type="match status" value="1"/>
</dbReference>
<feature type="compositionally biased region" description="Basic and acidic residues" evidence="1">
    <location>
        <begin position="282"/>
        <end position="292"/>
    </location>
</feature>
<dbReference type="InterPro" id="IPR031176">
    <property type="entry name" value="ELL/occludin"/>
</dbReference>
<dbReference type="SUPFAM" id="SSF46785">
    <property type="entry name" value="Winged helix' DNA-binding domain"/>
    <property type="match status" value="1"/>
</dbReference>
<feature type="compositionally biased region" description="Basic residues" evidence="1">
    <location>
        <begin position="298"/>
        <end position="310"/>
    </location>
</feature>
<dbReference type="GO" id="GO:0042795">
    <property type="term" value="P:snRNA transcription by RNA polymerase II"/>
    <property type="evidence" value="ECO:0007669"/>
    <property type="project" value="TreeGrafter"/>
</dbReference>
<dbReference type="AlphaFoldDB" id="A0A811U569"/>
<sequence>MNSSKMHFAHQMQRMQPSSSDRLNPATSAALYKRANRGMVKTSYVALKPVIVEKLSEEERYEIREKLIHLLATKPFGLAELFARLKTDGLPDSARDLIPNFLLATALLRDNVYNLRRNVWYDVKDDWPHYTELEREQMKRRKQQILNPTQIIKENIISTEQIRPPLSSSIKEMNTNQGLSPKRKLKFEKQHYEPVPKHRNTHISIQCSRKDSIRPNLITTSASSGAVVLPENAMSTDPTRAPLTNSIKLNKDGIGSCQPASASSSAAGLPELNGSALKSHNKNSDNDCEEKYYYPPQKKTRISHLLTARK</sequence>
<feature type="region of interest" description="Disordered" evidence="1">
    <location>
        <begin position="255"/>
        <end position="310"/>
    </location>
</feature>
<comment type="caution">
    <text evidence="3">The sequence shown here is derived from an EMBL/GenBank/DDBJ whole genome shotgun (WGS) entry which is preliminary data.</text>
</comment>
<dbReference type="OrthoDB" id="8046085at2759"/>
<dbReference type="GO" id="GO:0000987">
    <property type="term" value="F:cis-regulatory region sequence-specific DNA binding"/>
    <property type="evidence" value="ECO:0007669"/>
    <property type="project" value="TreeGrafter"/>
</dbReference>
<accession>A0A811U569</accession>